<keyword evidence="6" id="KW-0175">Coiled coil</keyword>
<dbReference type="CDD" id="cd00167">
    <property type="entry name" value="SANT"/>
    <property type="match status" value="1"/>
</dbReference>
<feature type="region of interest" description="Disordered" evidence="7">
    <location>
        <begin position="485"/>
        <end position="504"/>
    </location>
</feature>
<organism evidence="9 10">
    <name type="scientific">Mortierella isabellina</name>
    <name type="common">Filamentous fungus</name>
    <name type="synonym">Umbelopsis isabellina</name>
    <dbReference type="NCBI Taxonomy" id="91625"/>
    <lineage>
        <taxon>Eukaryota</taxon>
        <taxon>Fungi</taxon>
        <taxon>Fungi incertae sedis</taxon>
        <taxon>Mucoromycota</taxon>
        <taxon>Mucoromycotina</taxon>
        <taxon>Umbelopsidomycetes</taxon>
        <taxon>Umbelopsidales</taxon>
        <taxon>Umbelopsidaceae</taxon>
        <taxon>Umbelopsis</taxon>
    </lineage>
</organism>
<keyword evidence="5" id="KW-0539">Nucleus</keyword>
<keyword evidence="3" id="KW-0238">DNA-binding</keyword>
<feature type="domain" description="Myb-like" evidence="8">
    <location>
        <begin position="1351"/>
        <end position="1400"/>
    </location>
</feature>
<dbReference type="GO" id="GO:0042791">
    <property type="term" value="P:5S class rRNA transcription by RNA polymerase III"/>
    <property type="evidence" value="ECO:0007669"/>
    <property type="project" value="TreeGrafter"/>
</dbReference>
<dbReference type="InterPro" id="IPR046488">
    <property type="entry name" value="Sfc3/Tfc3_C"/>
</dbReference>
<feature type="compositionally biased region" description="Basic residues" evidence="7">
    <location>
        <begin position="593"/>
        <end position="604"/>
    </location>
</feature>
<keyword evidence="4" id="KW-0804">Transcription</keyword>
<dbReference type="Proteomes" id="UP000654370">
    <property type="component" value="Unassembled WGS sequence"/>
</dbReference>
<dbReference type="Pfam" id="PF24538">
    <property type="entry name" value="DUF7599"/>
    <property type="match status" value="1"/>
</dbReference>
<dbReference type="EMBL" id="JAEPQZ010000007">
    <property type="protein sequence ID" value="KAG2179247.1"/>
    <property type="molecule type" value="Genomic_DNA"/>
</dbReference>
<evidence type="ECO:0000313" key="10">
    <source>
        <dbReference type="Proteomes" id="UP000654370"/>
    </source>
</evidence>
<feature type="compositionally biased region" description="Polar residues" evidence="7">
    <location>
        <begin position="563"/>
        <end position="574"/>
    </location>
</feature>
<comment type="subcellular location">
    <subcellularLocation>
        <location evidence="1">Nucleus</location>
    </subcellularLocation>
</comment>
<feature type="compositionally biased region" description="Low complexity" evidence="7">
    <location>
        <begin position="605"/>
        <end position="614"/>
    </location>
</feature>
<feature type="compositionally biased region" description="Basic and acidic residues" evidence="7">
    <location>
        <begin position="1438"/>
        <end position="1447"/>
    </location>
</feature>
<evidence type="ECO:0000259" key="8">
    <source>
        <dbReference type="PROSITE" id="PS50090"/>
    </source>
</evidence>
<feature type="region of interest" description="Disordered" evidence="7">
    <location>
        <begin position="1438"/>
        <end position="1464"/>
    </location>
</feature>
<name>A0A8H7PS29_MORIS</name>
<sequence length="1969" mass="222861">MLDEVISHLREEISLDGSKGTSLKRLWTFTHRFLEEHVRTLAAETLENAIPKDFTPKMDDGIKAKIWDELRNQPDIFFNKSDSIDDTTRENTPIKQEDGHEHDMAVDDQIDAIEDQVEVPQTTAINIKTPNLIAIPEAKSMSFDQMMTEYGNSVVLTTTVNNQMLAITGDSQFTITGASVTDLSVQLLEAVARSREKGITQIELRENFDLDSKSIFYYVKNLIIRGYLIKRPVVVRGSVTQLAVLSRYRMGEDEEDEMEENLVTDPFNEQDDKSANLDGEAAKKRMSRLLETATNQTLTVDDLKSLLGMYNASTQLTRWLNRNINLLEDKGYIERLLVAEPQKEPRKEDGPQKKEKHLRCVHLLKPYLGREAEDHRLAGSEEQNSLDQEQLYDPKTESDILADVPLEYQMYLMAKESGVEGITSVDMHAAMPHVSYKFLSKTLELACKPAVIQDPSLRLYRTSNIEGRKRFYLYYTREALALSSSLAEEVEKPKKGAVSDDIESTRSEIDPFSFDIPDNFKSGRSIAGLHKPKKMGRPRKHPLPSTEETNKATPSARKRANVDEQQNSEQSPVQVQADVITSAADETSNPSGSKKRKTTKKKGKGTASAKSTAAMDVTSASVSQVGDEPVPVAATSEAPFNQPSQQESKKRQAGNDGNEAKVSKKPKAVTQADTAAVNTFTGDSTPRQLGIRAWLETGRSVTPEQAVSPSPECISTASTPAPIGSTVNQPVAIAMHPAATQASASIPPKSASRAKSENRSKNTTQSLFTATYPQVGAPTHIADLKVVDFANNWKATTVNEQAASKLPFKRRQEAILQVLKKHHGAMMFDKIMTDEIAEETNSMGLNAETKLDRKSIIRAAVALGQTRALQIYPLEFKKMSGSAQVSCLFLLPEVSPNDQVVIDYLDTAKERIYVPAGYSQPRSMNIKKEWQVESLEDRIQRLEASLASTEDNEETKEATEQQIKMLEQSKIAVQKRQARPAINVNRLIKIAFRNGYIVPKMIRAKVFMKSLRYLADSYGSNTISTLKLLQGMPLRAFVQTIGVYVASEEVTNVIENPEYQNTPVSQLPLTARRTLWSLKQNLRSRLKANLAVLYYFGLVRPETGDSLVDGSMLVNNIILEDKVKLLDYSRAGLPELEELPISTQAEIDHFWNQLEISCLKADVFPDESEEDTRRRIENARREHAASANNQVFIPGINLTQSWRNRSYLTDEQIEHLNSYVDIPHRQTPIMDPILCEEIASNMKIDLERVIKYYKQLTYKLLRRSKVSRQKQSADEHNKISNDRMTVVDVKSQPEEDGRSVSWRPLGLRRGRKGVIFRRTGRHNAEKKQDDDDAIPISEFPGDDQDHILPPAPKRTRKVWTDQEDELLLYGFAIMKSRRNIRWEPMMQVLKDRKSSSCRQRIAILTKTGHQRSTVYKLIQAWQDIYRQGIQSGELKDAAFRKEKRQSDEDQPGGTSEDMASDEDDFGLGYNLTECLRYFFERLRNDPSILENTQDFSLPNTVDEINEEFNVTFSIADRSRKLLDERLDASRPGSFILKNRILTSTNIKIAVGSMRGDLEIQNTSWSADERISNDIKVILKMILLTPGDQYKPKVAYQTLYRYPVNLVAEAIKVSVAENVMTRKSYYGNTKSTLPPRTFGMADKFLTQLSGTLPQRIFQQAMAYRNHLLRYEEIDFSPVCSSGMMYCLLDMFAHQKAIFRMEDEEEFKKTNLAPFYTNRAIENLKYDFDVKVALENEALPPLADPVAAQSFTEVEEATWQEAAKKFQKGKHSKAREHICSVLYERGSHGVDLVDLKQQLSDKNVTDQQIYEVIGHMREYDPPLAYLVGTANSILVSSIHLRRWLPRLKKVEDNADGKLVPARMWYDMEGEIMQPVLRGCMQLILEQVQRNPGITLSVMLRKLPTVFVSGEIADVLSMLENRKCIKSRTIANPKSPSLFSSPRTYKSMDKAAIANEKVRCYWALPDCWMNII</sequence>
<protein>
    <recommendedName>
        <fullName evidence="8">Myb-like domain-containing protein</fullName>
    </recommendedName>
</protein>
<dbReference type="OrthoDB" id="68020at2759"/>
<evidence type="ECO:0000313" key="9">
    <source>
        <dbReference type="EMBL" id="KAG2179247.1"/>
    </source>
</evidence>
<keyword evidence="10" id="KW-1185">Reference proteome</keyword>
<dbReference type="InterPro" id="IPR009057">
    <property type="entry name" value="Homeodomain-like_sf"/>
</dbReference>
<feature type="region of interest" description="Disordered" evidence="7">
    <location>
        <begin position="523"/>
        <end position="670"/>
    </location>
</feature>
<proteinExistence type="predicted"/>
<evidence type="ECO:0000256" key="6">
    <source>
        <dbReference type="SAM" id="Coils"/>
    </source>
</evidence>
<dbReference type="InterPro" id="IPR001005">
    <property type="entry name" value="SANT/Myb"/>
</dbReference>
<keyword evidence="2" id="KW-0597">Phosphoprotein</keyword>
<evidence type="ECO:0000256" key="1">
    <source>
        <dbReference type="ARBA" id="ARBA00004123"/>
    </source>
</evidence>
<dbReference type="SUPFAM" id="SSF46689">
    <property type="entry name" value="Homeodomain-like"/>
    <property type="match status" value="1"/>
</dbReference>
<dbReference type="GO" id="GO:0006384">
    <property type="term" value="P:transcription initiation at RNA polymerase III promoter"/>
    <property type="evidence" value="ECO:0007669"/>
    <property type="project" value="InterPro"/>
</dbReference>
<dbReference type="GO" id="GO:0005634">
    <property type="term" value="C:nucleus"/>
    <property type="evidence" value="ECO:0007669"/>
    <property type="project" value="UniProtKB-SubCell"/>
</dbReference>
<accession>A0A8H7PS29</accession>
<feature type="compositionally biased region" description="Basic residues" evidence="7">
    <location>
        <begin position="530"/>
        <end position="542"/>
    </location>
</feature>
<comment type="caution">
    <text evidence="9">The sequence shown here is derived from an EMBL/GenBank/DDBJ whole genome shotgun (WGS) entry which is preliminary data.</text>
</comment>
<gene>
    <name evidence="9" type="ORF">INT43_002097</name>
</gene>
<evidence type="ECO:0000256" key="5">
    <source>
        <dbReference type="ARBA" id="ARBA00023242"/>
    </source>
</evidence>
<feature type="compositionally biased region" description="Basic and acidic residues" evidence="7">
    <location>
        <begin position="489"/>
        <end position="504"/>
    </location>
</feature>
<dbReference type="InterPro" id="IPR056020">
    <property type="entry name" value="DUF7599"/>
</dbReference>
<dbReference type="InterPro" id="IPR044210">
    <property type="entry name" value="Tfc3-like"/>
</dbReference>
<feature type="region of interest" description="Disordered" evidence="7">
    <location>
        <begin position="740"/>
        <end position="764"/>
    </location>
</feature>
<feature type="coiled-coil region" evidence="6">
    <location>
        <begin position="925"/>
        <end position="976"/>
    </location>
</feature>
<dbReference type="PROSITE" id="PS50090">
    <property type="entry name" value="MYB_LIKE"/>
    <property type="match status" value="1"/>
</dbReference>
<dbReference type="SMART" id="SM00717">
    <property type="entry name" value="SANT"/>
    <property type="match status" value="1"/>
</dbReference>
<dbReference type="Pfam" id="PF04182">
    <property type="entry name" value="B-block_TFIIIC"/>
    <property type="match status" value="1"/>
</dbReference>
<reference evidence="9" key="1">
    <citation type="submission" date="2020-12" db="EMBL/GenBank/DDBJ databases">
        <title>Metabolic potential, ecology and presence of endohyphal bacteria is reflected in genomic diversity of Mucoromycotina.</title>
        <authorList>
            <person name="Muszewska A."/>
            <person name="Okrasinska A."/>
            <person name="Steczkiewicz K."/>
            <person name="Drgas O."/>
            <person name="Orlowska M."/>
            <person name="Perlinska-Lenart U."/>
            <person name="Aleksandrzak-Piekarczyk T."/>
            <person name="Szatraj K."/>
            <person name="Zielenkiewicz U."/>
            <person name="Pilsyk S."/>
            <person name="Malc E."/>
            <person name="Mieczkowski P."/>
            <person name="Kruszewska J.S."/>
            <person name="Biernat P."/>
            <person name="Pawlowska J."/>
        </authorList>
    </citation>
    <scope>NUCLEOTIDE SEQUENCE</scope>
    <source>
        <strain evidence="9">WA0000067209</strain>
    </source>
</reference>
<dbReference type="GO" id="GO:0003677">
    <property type="term" value="F:DNA binding"/>
    <property type="evidence" value="ECO:0007669"/>
    <property type="project" value="UniProtKB-KW"/>
</dbReference>
<evidence type="ECO:0000256" key="4">
    <source>
        <dbReference type="ARBA" id="ARBA00023163"/>
    </source>
</evidence>
<evidence type="ECO:0000256" key="2">
    <source>
        <dbReference type="ARBA" id="ARBA00022553"/>
    </source>
</evidence>
<dbReference type="PANTHER" id="PTHR15180:SF1">
    <property type="entry name" value="GENERAL TRANSCRIPTION FACTOR 3C POLYPEPTIDE 1"/>
    <property type="match status" value="1"/>
</dbReference>
<evidence type="ECO:0000256" key="7">
    <source>
        <dbReference type="SAM" id="MobiDB-lite"/>
    </source>
</evidence>
<dbReference type="GO" id="GO:0000127">
    <property type="term" value="C:transcription factor TFIIIC complex"/>
    <property type="evidence" value="ECO:0007669"/>
    <property type="project" value="InterPro"/>
</dbReference>
<dbReference type="Pfam" id="PF20222">
    <property type="entry name" value="DUF6581"/>
    <property type="match status" value="1"/>
</dbReference>
<dbReference type="PANTHER" id="PTHR15180">
    <property type="entry name" value="GENERAL TRANSCRIPTION FACTOR 3C POLYPEPTIDE 1"/>
    <property type="match status" value="1"/>
</dbReference>
<dbReference type="InterPro" id="IPR007309">
    <property type="entry name" value="TFIIIC_Bblock-bd"/>
</dbReference>
<evidence type="ECO:0000256" key="3">
    <source>
        <dbReference type="ARBA" id="ARBA00023125"/>
    </source>
</evidence>
<feature type="region of interest" description="Disordered" evidence="7">
    <location>
        <begin position="1317"/>
        <end position="1351"/>
    </location>
</feature>